<name>J1YES3_9ALTE</name>
<gene>
    <name evidence="7" type="ORF">AEST_07460</name>
</gene>
<evidence type="ECO:0000313" key="7">
    <source>
        <dbReference type="EMBL" id="EJI86430.1"/>
    </source>
</evidence>
<evidence type="ECO:0000256" key="4">
    <source>
        <dbReference type="SAM" id="Coils"/>
    </source>
</evidence>
<protein>
    <recommendedName>
        <fullName evidence="6">Response regulatory domain-containing protein</fullName>
    </recommendedName>
</protein>
<dbReference type="PANTHER" id="PTHR45339:SF1">
    <property type="entry name" value="HYBRID SIGNAL TRANSDUCTION HISTIDINE KINASE J"/>
    <property type="match status" value="1"/>
</dbReference>
<keyword evidence="1 3" id="KW-0597">Phosphoprotein</keyword>
<organism evidence="7 8">
    <name type="scientific">Alishewanella aestuarii B11</name>
    <dbReference type="NCBI Taxonomy" id="1197174"/>
    <lineage>
        <taxon>Bacteria</taxon>
        <taxon>Pseudomonadati</taxon>
        <taxon>Pseudomonadota</taxon>
        <taxon>Gammaproteobacteria</taxon>
        <taxon>Alteromonadales</taxon>
        <taxon>Alteromonadaceae</taxon>
        <taxon>Alishewanella</taxon>
    </lineage>
</organism>
<dbReference type="InterPro" id="IPR011006">
    <property type="entry name" value="CheY-like_superfamily"/>
</dbReference>
<dbReference type="SUPFAM" id="SSF52172">
    <property type="entry name" value="CheY-like"/>
    <property type="match status" value="1"/>
</dbReference>
<evidence type="ECO:0000256" key="5">
    <source>
        <dbReference type="SAM" id="Phobius"/>
    </source>
</evidence>
<keyword evidence="5" id="KW-0472">Membrane</keyword>
<keyword evidence="8" id="KW-1185">Reference proteome</keyword>
<keyword evidence="2" id="KW-0902">Two-component regulatory system</keyword>
<dbReference type="CDD" id="cd17546">
    <property type="entry name" value="REC_hyHK_CKI1_RcsC-like"/>
    <property type="match status" value="1"/>
</dbReference>
<dbReference type="EMBL" id="ALAB01000005">
    <property type="protein sequence ID" value="EJI86430.1"/>
    <property type="molecule type" value="Genomic_DNA"/>
</dbReference>
<dbReference type="Proteomes" id="UP000012043">
    <property type="component" value="Unassembled WGS sequence"/>
</dbReference>
<dbReference type="SMART" id="SM00448">
    <property type="entry name" value="REC"/>
    <property type="match status" value="1"/>
</dbReference>
<dbReference type="Gene3D" id="3.40.50.2300">
    <property type="match status" value="1"/>
</dbReference>
<feature type="modified residue" description="4-aspartylphosphate" evidence="3">
    <location>
        <position position="635"/>
    </location>
</feature>
<feature type="transmembrane region" description="Helical" evidence="5">
    <location>
        <begin position="7"/>
        <end position="26"/>
    </location>
</feature>
<evidence type="ECO:0000256" key="3">
    <source>
        <dbReference type="PROSITE-ProRule" id="PRU00169"/>
    </source>
</evidence>
<dbReference type="AlphaFoldDB" id="J1YES3"/>
<accession>J1YES3</accession>
<proteinExistence type="predicted"/>
<feature type="coiled-coil region" evidence="4">
    <location>
        <begin position="217"/>
        <end position="248"/>
    </location>
</feature>
<keyword evidence="4" id="KW-0175">Coiled coil</keyword>
<evidence type="ECO:0000259" key="6">
    <source>
        <dbReference type="PROSITE" id="PS50110"/>
    </source>
</evidence>
<dbReference type="GO" id="GO:0000160">
    <property type="term" value="P:phosphorelay signal transduction system"/>
    <property type="evidence" value="ECO:0007669"/>
    <property type="project" value="UniProtKB-KW"/>
</dbReference>
<dbReference type="InterPro" id="IPR001789">
    <property type="entry name" value="Sig_transdc_resp-reg_receiver"/>
</dbReference>
<evidence type="ECO:0000313" key="8">
    <source>
        <dbReference type="Proteomes" id="UP000012043"/>
    </source>
</evidence>
<keyword evidence="5" id="KW-0812">Transmembrane</keyword>
<comment type="caution">
    <text evidence="7">The sequence shown here is derived from an EMBL/GenBank/DDBJ whole genome shotgun (WGS) entry which is preliminary data.</text>
</comment>
<dbReference type="PATRIC" id="fig|1197174.4.peg.732"/>
<reference evidence="7 8" key="1">
    <citation type="journal article" date="2012" name="J. Bacteriol.">
        <title>Genome Sequence of Pectin-Degrading Alishewanella aestuarii Strain B11T, Isolated from Tidal Flat Sediment.</title>
        <authorList>
            <person name="Jung J."/>
            <person name="Choi S."/>
            <person name="Chun J."/>
            <person name="Park W."/>
        </authorList>
    </citation>
    <scope>NUCLEOTIDE SEQUENCE [LARGE SCALE GENOMIC DNA]</scope>
    <source>
        <strain evidence="7 8">B11</strain>
    </source>
</reference>
<keyword evidence="5" id="KW-1133">Transmembrane helix</keyword>
<feature type="domain" description="Response regulatory" evidence="6">
    <location>
        <begin position="586"/>
        <end position="702"/>
    </location>
</feature>
<feature type="transmembrane region" description="Helical" evidence="5">
    <location>
        <begin position="155"/>
        <end position="176"/>
    </location>
</feature>
<dbReference type="PANTHER" id="PTHR45339">
    <property type="entry name" value="HYBRID SIGNAL TRANSDUCTION HISTIDINE KINASE J"/>
    <property type="match status" value="1"/>
</dbReference>
<dbReference type="Pfam" id="PF00072">
    <property type="entry name" value="Response_reg"/>
    <property type="match status" value="1"/>
</dbReference>
<evidence type="ECO:0000256" key="1">
    <source>
        <dbReference type="ARBA" id="ARBA00022553"/>
    </source>
</evidence>
<evidence type="ECO:0000256" key="2">
    <source>
        <dbReference type="ARBA" id="ARBA00023012"/>
    </source>
</evidence>
<sequence length="704" mass="79786">MIAQYRYLFLFYCAACAVLVMSTLLWQQHHNRQLLQAQLQLYGDVIQLALSPKLGQAAPEQLQQQLAELQFGASIPVAALALYPLQGELLLSVGQTELVPLELPGQDFSSLTLITLSGRDVAVLPLQKPALPFEPFSSQPTYLLLIIPEAPTAIWLLWWPAVLAWVLLTVLLLLAWRLREAPQRQQLQRLHTFKQRAESLQLQGVEPLLQCQDSVGLDQALLQVLQQQQQLEQQNRQFDTQQQQLMAQLELFQQQSEQQQIQQQRRQQCLIRWLHQWQLLGQRKPQLTEAMFDTLQQLHYCYAKHQFAAAGLQPQPLLLPEWLTEQLGTLNMLLPDDCAMDWLESGDCYQLLPEIDAEFLKHVLQAMLLLALRSESARRFSFKLQLLASPDPQLSLQLACDGNGLPRHLTAQLHEADSSALQWRDADIAVLKLAARLLSASLHVESLEGLGVRISLQWPLTAAARHSVPLLEHLLVFDADPERLTERLQSLHNLALQVSSCSNLSELRKRLQEQAYSAILIFLPGQAPCQEWLTVLTEIRCPRFIFVPPLSLSLWQQNLSCLSSADFCLGWLAQRLHELATRPLKHLLVVDDNETNQAFIKVLLQHKGVQLTSALTGAEALTLCQQQQFDLVLLDIRLPDLAGTEVARQLRRLTSYQQVPILAFTAHALPAEIASFRAAGMDDIVLKPLDPCKFETLLQHYRLC</sequence>
<dbReference type="PROSITE" id="PS50110">
    <property type="entry name" value="RESPONSE_REGULATORY"/>
    <property type="match status" value="1"/>
</dbReference>